<keyword evidence="9" id="KW-1185">Reference proteome</keyword>
<evidence type="ECO:0000256" key="1">
    <source>
        <dbReference type="ARBA" id="ARBA00004651"/>
    </source>
</evidence>
<dbReference type="GO" id="GO:0005886">
    <property type="term" value="C:plasma membrane"/>
    <property type="evidence" value="ECO:0007669"/>
    <property type="project" value="UniProtKB-SubCell"/>
</dbReference>
<accession>A0A7X1AVV8</accession>
<feature type="transmembrane region" description="Helical" evidence="6">
    <location>
        <begin position="38"/>
        <end position="59"/>
    </location>
</feature>
<dbReference type="PANTHER" id="PTHR40077:SF1">
    <property type="entry name" value="MEMBRANE PROTEIN"/>
    <property type="match status" value="1"/>
</dbReference>
<dbReference type="RefSeq" id="WP_185691632.1">
    <property type="nucleotide sequence ID" value="NZ_JACHVA010000040.1"/>
</dbReference>
<evidence type="ECO:0000313" key="8">
    <source>
        <dbReference type="EMBL" id="MBC2600897.1"/>
    </source>
</evidence>
<keyword evidence="2" id="KW-1003">Cell membrane</keyword>
<comment type="subcellular location">
    <subcellularLocation>
        <location evidence="1">Cell membrane</location>
        <topology evidence="1">Multi-pass membrane protein</topology>
    </subcellularLocation>
</comment>
<dbReference type="AlphaFoldDB" id="A0A7X1AVV8"/>
<gene>
    <name evidence="8" type="ORF">H5P30_03790</name>
</gene>
<protein>
    <submittedName>
        <fullName evidence="8">DUF3817 domain-containing protein</fullName>
    </submittedName>
</protein>
<reference evidence="8 9" key="1">
    <citation type="submission" date="2020-07" db="EMBL/GenBank/DDBJ databases">
        <authorList>
            <person name="Feng X."/>
        </authorList>
    </citation>
    <scope>NUCLEOTIDE SEQUENCE [LARGE SCALE GENOMIC DNA]</scope>
    <source>
        <strain evidence="8 9">JCM14086</strain>
    </source>
</reference>
<keyword evidence="5 6" id="KW-0472">Membrane</keyword>
<evidence type="ECO:0000256" key="3">
    <source>
        <dbReference type="ARBA" id="ARBA00022692"/>
    </source>
</evidence>
<feature type="domain" description="DUF3817" evidence="7">
    <location>
        <begin position="3"/>
        <end position="85"/>
    </location>
</feature>
<dbReference type="EMBL" id="JACHVA010000040">
    <property type="protein sequence ID" value="MBC2600897.1"/>
    <property type="molecule type" value="Genomic_DNA"/>
</dbReference>
<evidence type="ECO:0000313" key="9">
    <source>
        <dbReference type="Proteomes" id="UP000525652"/>
    </source>
</evidence>
<proteinExistence type="predicted"/>
<evidence type="ECO:0000256" key="4">
    <source>
        <dbReference type="ARBA" id="ARBA00022989"/>
    </source>
</evidence>
<keyword evidence="4 6" id="KW-1133">Transmembrane helix</keyword>
<dbReference type="Proteomes" id="UP000525652">
    <property type="component" value="Unassembled WGS sequence"/>
</dbReference>
<organism evidence="8 9">
    <name type="scientific">Puniceicoccus vermicola</name>
    <dbReference type="NCBI Taxonomy" id="388746"/>
    <lineage>
        <taxon>Bacteria</taxon>
        <taxon>Pseudomonadati</taxon>
        <taxon>Verrucomicrobiota</taxon>
        <taxon>Opitutia</taxon>
        <taxon>Puniceicoccales</taxon>
        <taxon>Puniceicoccaceae</taxon>
        <taxon>Puniceicoccus</taxon>
    </lineage>
</organism>
<keyword evidence="3 6" id="KW-0812">Transmembrane</keyword>
<name>A0A7X1AVV8_9BACT</name>
<feature type="transmembrane region" description="Helical" evidence="6">
    <location>
        <begin position="7"/>
        <end position="26"/>
    </location>
</feature>
<evidence type="ECO:0000256" key="6">
    <source>
        <dbReference type="SAM" id="Phobius"/>
    </source>
</evidence>
<evidence type="ECO:0000259" key="7">
    <source>
        <dbReference type="Pfam" id="PF12823"/>
    </source>
</evidence>
<dbReference type="InterPro" id="IPR023845">
    <property type="entry name" value="DUF3817_TM"/>
</dbReference>
<evidence type="ECO:0000256" key="5">
    <source>
        <dbReference type="ARBA" id="ARBA00023136"/>
    </source>
</evidence>
<feature type="transmembrane region" description="Helical" evidence="6">
    <location>
        <begin position="66"/>
        <end position="84"/>
    </location>
</feature>
<dbReference type="PANTHER" id="PTHR40077">
    <property type="entry name" value="MEMBRANE PROTEIN-RELATED"/>
    <property type="match status" value="1"/>
</dbReference>
<dbReference type="NCBIfam" id="TIGR03954">
    <property type="entry name" value="integ_memb_HG"/>
    <property type="match status" value="1"/>
</dbReference>
<dbReference type="Pfam" id="PF12823">
    <property type="entry name" value="DUF3817"/>
    <property type="match status" value="1"/>
</dbReference>
<sequence>MAEWFHRVAILEGISYLVLLLVAMPLKYLAGYEMAVQVVGWAHGALFIAYMVILGLCWIRLGWSRRFVLIAFIASLLPAGPFFLHPPREENPVGMD</sequence>
<comment type="caution">
    <text evidence="8">The sequence shown here is derived from an EMBL/GenBank/DDBJ whole genome shotgun (WGS) entry which is preliminary data.</text>
</comment>
<evidence type="ECO:0000256" key="2">
    <source>
        <dbReference type="ARBA" id="ARBA00022475"/>
    </source>
</evidence>